<dbReference type="GO" id="GO:0008422">
    <property type="term" value="F:beta-glucosidase activity"/>
    <property type="evidence" value="ECO:0007669"/>
    <property type="project" value="UniProtKB-EC"/>
</dbReference>
<dbReference type="InterPro" id="IPR013783">
    <property type="entry name" value="Ig-like_fold"/>
</dbReference>
<dbReference type="PANTHER" id="PTHR42715">
    <property type="entry name" value="BETA-GLUCOSIDASE"/>
    <property type="match status" value="1"/>
</dbReference>
<accession>A0ABT9RGY4</accession>
<sequence>MNLREPNDLTLVEKASLTSGSSTWQTTAIGGRVRAVTLTDGPHGIRRQDPAAGDALGLGRSLPATCFPPAVALGSSWDPELARRVGAALAREASALGADVVLGPGVNIKRSPLCGRNFEYFSEDPLVSGVMGAAVVTGIQSSGLGACVKHFAVNNQETDRMRVSADVDEQTLREIYLPAFERIVREAAPYAVMSAYNKINGVYASENRWLLTEVLREEWGFDGLVVSDWGAVNDRVAALAAGLDLEMPPTGTDERIVAAVRAGHLEESAVTAAAERVIRLGHRVEGARRFDGWDVDAHHELCREAARAGTVLLKNDGDLLPLDPAASQRIAVIGEFARTPRYQGHGSSHVVPTRLDTPWDALRAAAGPGTTLSFAPGFTLDGAPDAALVAEAVAATAQADTALVFLGLPAAAESEGFDRTTLELSADQIALLRAVSAACSRVAVVLANGGVVTVARWQDAVPAILEGWLPGQAAGSALADLIFGLHSPGGRLTETIPLSLADTPAHLHFPGQDGHVVYGEGRYVGYRHYDTLDVPVAYPFGHGLSYTRFSYTDLDVTSTGDNAWTVRATVTNTGGRFAHEVVQLYVAFAEETPSRPRHELRGFARAGLEPGESRRISFELTGRDVARWSPSRHGWRIDPGRFTVEVGASSRDIRLRAEVSTPGDGLVDELGPMSTLGEWLDHPVGARVLGERIQRMAGLSALSAGDSMLLALARGVPLAKFATFGIGVTPEVVAELVAEARSAPPSKAP</sequence>
<gene>
    <name evidence="6" type="ORF">J2S55_007807</name>
</gene>
<organism evidence="6 7">
    <name type="scientific">Streptosporangium brasiliense</name>
    <dbReference type="NCBI Taxonomy" id="47480"/>
    <lineage>
        <taxon>Bacteria</taxon>
        <taxon>Bacillati</taxon>
        <taxon>Actinomycetota</taxon>
        <taxon>Actinomycetes</taxon>
        <taxon>Streptosporangiales</taxon>
        <taxon>Streptosporangiaceae</taxon>
        <taxon>Streptosporangium</taxon>
    </lineage>
</organism>
<dbReference type="InterPro" id="IPR002772">
    <property type="entry name" value="Glyco_hydro_3_C"/>
</dbReference>
<dbReference type="InterPro" id="IPR001764">
    <property type="entry name" value="Glyco_hydro_3_N"/>
</dbReference>
<dbReference type="InterPro" id="IPR017853">
    <property type="entry name" value="GH"/>
</dbReference>
<dbReference type="PROSITE" id="PS00775">
    <property type="entry name" value="GLYCOSYL_HYDROL_F3"/>
    <property type="match status" value="1"/>
</dbReference>
<dbReference type="Pfam" id="PF00933">
    <property type="entry name" value="Glyco_hydro_3"/>
    <property type="match status" value="1"/>
</dbReference>
<dbReference type="SUPFAM" id="SSF52279">
    <property type="entry name" value="Beta-D-glucan exohydrolase, C-terminal domain"/>
    <property type="match status" value="1"/>
</dbReference>
<dbReference type="InterPro" id="IPR036962">
    <property type="entry name" value="Glyco_hydro_3_N_sf"/>
</dbReference>
<dbReference type="Pfam" id="PF01915">
    <property type="entry name" value="Glyco_hydro_3_C"/>
    <property type="match status" value="1"/>
</dbReference>
<dbReference type="SUPFAM" id="SSF51445">
    <property type="entry name" value="(Trans)glycosidases"/>
    <property type="match status" value="1"/>
</dbReference>
<proteinExistence type="inferred from homology"/>
<dbReference type="InterPro" id="IPR019800">
    <property type="entry name" value="Glyco_hydro_3_AS"/>
</dbReference>
<dbReference type="InterPro" id="IPR050288">
    <property type="entry name" value="Cellulose_deg_GH3"/>
</dbReference>
<dbReference type="PRINTS" id="PR00133">
    <property type="entry name" value="GLHYDRLASE3"/>
</dbReference>
<dbReference type="Gene3D" id="3.40.50.1700">
    <property type="entry name" value="Glycoside hydrolase family 3 C-terminal domain"/>
    <property type="match status" value="1"/>
</dbReference>
<feature type="domain" description="Fibronectin type III-like" evidence="5">
    <location>
        <begin position="580"/>
        <end position="650"/>
    </location>
</feature>
<dbReference type="PANTHER" id="PTHR42715:SF10">
    <property type="entry name" value="BETA-GLUCOSIDASE"/>
    <property type="match status" value="1"/>
</dbReference>
<dbReference type="InterPro" id="IPR036881">
    <property type="entry name" value="Glyco_hydro_3_C_sf"/>
</dbReference>
<dbReference type="RefSeq" id="WP_306871507.1">
    <property type="nucleotide sequence ID" value="NZ_JAUSRB010000002.1"/>
</dbReference>
<evidence type="ECO:0000256" key="2">
    <source>
        <dbReference type="ARBA" id="ARBA00022801"/>
    </source>
</evidence>
<dbReference type="Pfam" id="PF14310">
    <property type="entry name" value="Fn3-like"/>
    <property type="match status" value="1"/>
</dbReference>
<reference evidence="6 7" key="1">
    <citation type="submission" date="2023-07" db="EMBL/GenBank/DDBJ databases">
        <title>Sequencing the genomes of 1000 actinobacteria strains.</title>
        <authorList>
            <person name="Klenk H.-P."/>
        </authorList>
    </citation>
    <scope>NUCLEOTIDE SEQUENCE [LARGE SCALE GENOMIC DNA]</scope>
    <source>
        <strain evidence="6 7">DSM 44109</strain>
    </source>
</reference>
<evidence type="ECO:0000313" key="6">
    <source>
        <dbReference type="EMBL" id="MDP9868541.1"/>
    </source>
</evidence>
<keyword evidence="7" id="KW-1185">Reference proteome</keyword>
<dbReference type="SMART" id="SM01217">
    <property type="entry name" value="Fn3_like"/>
    <property type="match status" value="1"/>
</dbReference>
<keyword evidence="3" id="KW-0119">Carbohydrate metabolism</keyword>
<evidence type="ECO:0000256" key="4">
    <source>
        <dbReference type="RuleBase" id="RU361161"/>
    </source>
</evidence>
<evidence type="ECO:0000256" key="1">
    <source>
        <dbReference type="ARBA" id="ARBA00005336"/>
    </source>
</evidence>
<name>A0ABT9RGY4_9ACTN</name>
<keyword evidence="2 4" id="KW-0378">Hydrolase</keyword>
<dbReference type="InterPro" id="IPR026891">
    <property type="entry name" value="Fn3-like"/>
</dbReference>
<dbReference type="EMBL" id="JAUSRB010000002">
    <property type="protein sequence ID" value="MDP9868541.1"/>
    <property type="molecule type" value="Genomic_DNA"/>
</dbReference>
<dbReference type="EC" id="3.2.1.21" evidence="6"/>
<evidence type="ECO:0000259" key="5">
    <source>
        <dbReference type="SMART" id="SM01217"/>
    </source>
</evidence>
<evidence type="ECO:0000256" key="3">
    <source>
        <dbReference type="ARBA" id="ARBA00023277"/>
    </source>
</evidence>
<protein>
    <submittedName>
        <fullName evidence="6">Beta-glucosidase</fullName>
        <ecNumber evidence="6">3.2.1.21</ecNumber>
    </submittedName>
</protein>
<comment type="caution">
    <text evidence="6">The sequence shown here is derived from an EMBL/GenBank/DDBJ whole genome shotgun (WGS) entry which is preliminary data.</text>
</comment>
<comment type="similarity">
    <text evidence="1 4">Belongs to the glycosyl hydrolase 3 family.</text>
</comment>
<dbReference type="Gene3D" id="3.20.20.300">
    <property type="entry name" value="Glycoside hydrolase, family 3, N-terminal domain"/>
    <property type="match status" value="1"/>
</dbReference>
<keyword evidence="4 6" id="KW-0326">Glycosidase</keyword>
<dbReference type="Gene3D" id="2.60.40.10">
    <property type="entry name" value="Immunoglobulins"/>
    <property type="match status" value="1"/>
</dbReference>
<dbReference type="Proteomes" id="UP001230426">
    <property type="component" value="Unassembled WGS sequence"/>
</dbReference>
<evidence type="ECO:0000313" key="7">
    <source>
        <dbReference type="Proteomes" id="UP001230426"/>
    </source>
</evidence>